<comment type="caution">
    <text evidence="1">The sequence shown here is derived from an EMBL/GenBank/DDBJ whole genome shotgun (WGS) entry which is preliminary data.</text>
</comment>
<name>A0ABU6SXF0_9FABA</name>
<feature type="non-terminal residue" evidence="1">
    <location>
        <position position="1"/>
    </location>
</feature>
<dbReference type="EMBL" id="JASCZI010063195">
    <property type="protein sequence ID" value="MED6141129.1"/>
    <property type="molecule type" value="Genomic_DNA"/>
</dbReference>
<reference evidence="1 2" key="1">
    <citation type="journal article" date="2023" name="Plants (Basel)">
        <title>Bridging the Gap: Combining Genomics and Transcriptomics Approaches to Understand Stylosanthes scabra, an Orphan Legume from the Brazilian Caatinga.</title>
        <authorList>
            <person name="Ferreira-Neto J.R.C."/>
            <person name="da Silva M.D."/>
            <person name="Binneck E."/>
            <person name="de Melo N.F."/>
            <person name="da Silva R.H."/>
            <person name="de Melo A.L.T.M."/>
            <person name="Pandolfi V."/>
            <person name="Bustamante F.O."/>
            <person name="Brasileiro-Vidal A.C."/>
            <person name="Benko-Iseppon A.M."/>
        </authorList>
    </citation>
    <scope>NUCLEOTIDE SEQUENCE [LARGE SCALE GENOMIC DNA]</scope>
    <source>
        <tissue evidence="1">Leaves</tissue>
    </source>
</reference>
<evidence type="ECO:0000313" key="2">
    <source>
        <dbReference type="Proteomes" id="UP001341840"/>
    </source>
</evidence>
<gene>
    <name evidence="1" type="ORF">PIB30_100273</name>
</gene>
<accession>A0ABU6SXF0</accession>
<proteinExistence type="predicted"/>
<protein>
    <submittedName>
        <fullName evidence="1">Uncharacterized protein</fullName>
    </submittedName>
</protein>
<keyword evidence="2" id="KW-1185">Reference proteome</keyword>
<dbReference type="Proteomes" id="UP001341840">
    <property type="component" value="Unassembled WGS sequence"/>
</dbReference>
<organism evidence="1 2">
    <name type="scientific">Stylosanthes scabra</name>
    <dbReference type="NCBI Taxonomy" id="79078"/>
    <lineage>
        <taxon>Eukaryota</taxon>
        <taxon>Viridiplantae</taxon>
        <taxon>Streptophyta</taxon>
        <taxon>Embryophyta</taxon>
        <taxon>Tracheophyta</taxon>
        <taxon>Spermatophyta</taxon>
        <taxon>Magnoliopsida</taxon>
        <taxon>eudicotyledons</taxon>
        <taxon>Gunneridae</taxon>
        <taxon>Pentapetalae</taxon>
        <taxon>rosids</taxon>
        <taxon>fabids</taxon>
        <taxon>Fabales</taxon>
        <taxon>Fabaceae</taxon>
        <taxon>Papilionoideae</taxon>
        <taxon>50 kb inversion clade</taxon>
        <taxon>dalbergioids sensu lato</taxon>
        <taxon>Dalbergieae</taxon>
        <taxon>Pterocarpus clade</taxon>
        <taxon>Stylosanthes</taxon>
    </lineage>
</organism>
<evidence type="ECO:0000313" key="1">
    <source>
        <dbReference type="EMBL" id="MED6141129.1"/>
    </source>
</evidence>
<sequence length="72" mass="8114">AKRDLMLALGELGCHVWTLRLHNHEIGQETSPETLPTHRPRLGHVWGVLGHENEAVSRLSHVWAWPKRGAPA</sequence>